<dbReference type="PROSITE" id="PS51202">
    <property type="entry name" value="RCK_C"/>
    <property type="match status" value="2"/>
</dbReference>
<gene>
    <name evidence="9" type="ORF">SAMN05421779_101762</name>
</gene>
<dbReference type="Proteomes" id="UP000185678">
    <property type="component" value="Unassembled WGS sequence"/>
</dbReference>
<keyword evidence="10" id="KW-1185">Reference proteome</keyword>
<evidence type="ECO:0000313" key="9">
    <source>
        <dbReference type="EMBL" id="SIS42108.1"/>
    </source>
</evidence>
<dbReference type="GO" id="GO:0005886">
    <property type="term" value="C:plasma membrane"/>
    <property type="evidence" value="ECO:0007669"/>
    <property type="project" value="InterPro"/>
</dbReference>
<accession>A0A1N7IYB7</accession>
<dbReference type="RefSeq" id="WP_076398807.1">
    <property type="nucleotide sequence ID" value="NZ_FTOA01000001.1"/>
</dbReference>
<dbReference type="InterPro" id="IPR006036">
    <property type="entry name" value="K_uptake_TrkA"/>
</dbReference>
<sequence length="458" mass="50085">MKVIICGAGQVGYNIARYLADEGNDITVIDQRPELVRKMADALDAKVVIGHASHPDVLEQAGVQDCDMLVAVTHADEVNMVACQVAHSLFNVPTKIARVRNRSYLNPMWAQLFSRENLPIDVIISPEIEVARAITRRLQVPGAIDLIPLADNKVRLLAVRCTEDTPVVHTPLRQLSVLFPDLQLVVVGIVRNDRPIVPTPEDQMLPGDEVYFVVAAAHTARAMAAFGHEEKQTRRILILGGGNIGLFLAQQLEAEHPEISVRIVEQNKEQAEYVARTLNRTMVLCGDCLEPEILDEAGVGAVETCIALTDDDETNIMAALLAKRYGAARTISLLNKTTYNTLMGGLGIDVVVNPRSITVSNILHHVRRGRIHSVHSLHEGFGELIEADALETSSLVGRPLKDIKLPLGVMLGAVVRGDTVIMPRGNTVVQGGDRVILFAAAEAVKKVEKLCSVRFEYF</sequence>
<evidence type="ECO:0000256" key="4">
    <source>
        <dbReference type="ARBA" id="ARBA00022958"/>
    </source>
</evidence>
<dbReference type="NCBIfam" id="NF007039">
    <property type="entry name" value="PRK09496.3-2"/>
    <property type="match status" value="1"/>
</dbReference>
<keyword evidence="5" id="KW-0520">NAD</keyword>
<dbReference type="Gene3D" id="3.30.70.1450">
    <property type="entry name" value="Regulator of K+ conductance, C-terminal domain"/>
    <property type="match status" value="2"/>
</dbReference>
<feature type="domain" description="RCK N-terminal" evidence="7">
    <location>
        <begin position="233"/>
        <end position="352"/>
    </location>
</feature>
<dbReference type="NCBIfam" id="NF007031">
    <property type="entry name" value="PRK09496.1-2"/>
    <property type="match status" value="1"/>
</dbReference>
<protein>
    <recommendedName>
        <fullName evidence="1">Trk system potassium uptake protein TrkA</fullName>
    </recommendedName>
</protein>
<evidence type="ECO:0000256" key="2">
    <source>
        <dbReference type="ARBA" id="ARBA00022448"/>
    </source>
</evidence>
<dbReference type="SUPFAM" id="SSF51735">
    <property type="entry name" value="NAD(P)-binding Rossmann-fold domains"/>
    <property type="match status" value="2"/>
</dbReference>
<feature type="domain" description="RCK C-terminal" evidence="8">
    <location>
        <begin position="372"/>
        <end position="453"/>
    </location>
</feature>
<evidence type="ECO:0000259" key="7">
    <source>
        <dbReference type="PROSITE" id="PS51201"/>
    </source>
</evidence>
<evidence type="ECO:0000313" key="10">
    <source>
        <dbReference type="Proteomes" id="UP000185678"/>
    </source>
</evidence>
<dbReference type="AlphaFoldDB" id="A0A1N7IYB7"/>
<organism evidence="9 10">
    <name type="scientific">Insolitispirillum peregrinum</name>
    <dbReference type="NCBI Taxonomy" id="80876"/>
    <lineage>
        <taxon>Bacteria</taxon>
        <taxon>Pseudomonadati</taxon>
        <taxon>Pseudomonadota</taxon>
        <taxon>Alphaproteobacteria</taxon>
        <taxon>Rhodospirillales</taxon>
        <taxon>Novispirillaceae</taxon>
        <taxon>Insolitispirillum</taxon>
    </lineage>
</organism>
<dbReference type="SUPFAM" id="SSF116726">
    <property type="entry name" value="TrkA C-terminal domain-like"/>
    <property type="match status" value="2"/>
</dbReference>
<feature type="domain" description="RCK N-terminal" evidence="7">
    <location>
        <begin position="1"/>
        <end position="124"/>
    </location>
</feature>
<dbReference type="PANTHER" id="PTHR43833:SF5">
    <property type="entry name" value="TRK SYSTEM POTASSIUM UPTAKE PROTEIN TRKA"/>
    <property type="match status" value="1"/>
</dbReference>
<dbReference type="InterPro" id="IPR006037">
    <property type="entry name" value="RCK_C"/>
</dbReference>
<dbReference type="NCBIfam" id="NF007032">
    <property type="entry name" value="PRK09496.1-4"/>
    <property type="match status" value="1"/>
</dbReference>
<dbReference type="NCBIfam" id="NF007041">
    <property type="entry name" value="PRK09496.3-4"/>
    <property type="match status" value="1"/>
</dbReference>
<dbReference type="InterPro" id="IPR036291">
    <property type="entry name" value="NAD(P)-bd_dom_sf"/>
</dbReference>
<dbReference type="PRINTS" id="PR00335">
    <property type="entry name" value="KUPTAKETRKA"/>
</dbReference>
<dbReference type="Pfam" id="PF02254">
    <property type="entry name" value="TrkA_N"/>
    <property type="match status" value="2"/>
</dbReference>
<dbReference type="STRING" id="80876.SAMN05421779_101762"/>
<dbReference type="InterPro" id="IPR036721">
    <property type="entry name" value="RCK_C_sf"/>
</dbReference>
<evidence type="ECO:0000259" key="8">
    <source>
        <dbReference type="PROSITE" id="PS51202"/>
    </source>
</evidence>
<dbReference type="OrthoDB" id="9775180at2"/>
<dbReference type="InterPro" id="IPR050721">
    <property type="entry name" value="Trk_Ktr_HKT_K-transport"/>
</dbReference>
<dbReference type="GO" id="GO:0015079">
    <property type="term" value="F:potassium ion transmembrane transporter activity"/>
    <property type="evidence" value="ECO:0007669"/>
    <property type="project" value="InterPro"/>
</dbReference>
<keyword evidence="3" id="KW-0633">Potassium transport</keyword>
<dbReference type="NCBIfam" id="NF007030">
    <property type="entry name" value="PRK09496.1-1"/>
    <property type="match status" value="1"/>
</dbReference>
<proteinExistence type="predicted"/>
<dbReference type="PROSITE" id="PS51201">
    <property type="entry name" value="RCK_N"/>
    <property type="match status" value="2"/>
</dbReference>
<evidence type="ECO:0000256" key="6">
    <source>
        <dbReference type="ARBA" id="ARBA00023065"/>
    </source>
</evidence>
<evidence type="ECO:0000256" key="1">
    <source>
        <dbReference type="ARBA" id="ARBA00017378"/>
    </source>
</evidence>
<dbReference type="Gene3D" id="3.40.50.720">
    <property type="entry name" value="NAD(P)-binding Rossmann-like Domain"/>
    <property type="match status" value="2"/>
</dbReference>
<dbReference type="PANTHER" id="PTHR43833">
    <property type="entry name" value="POTASSIUM CHANNEL PROTEIN 2-RELATED-RELATED"/>
    <property type="match status" value="1"/>
</dbReference>
<feature type="domain" description="RCK C-terminal" evidence="8">
    <location>
        <begin position="144"/>
        <end position="229"/>
    </location>
</feature>
<evidence type="ECO:0000256" key="3">
    <source>
        <dbReference type="ARBA" id="ARBA00022538"/>
    </source>
</evidence>
<dbReference type="InterPro" id="IPR003148">
    <property type="entry name" value="RCK_N"/>
</dbReference>
<reference evidence="9 10" key="1">
    <citation type="submission" date="2017-01" db="EMBL/GenBank/DDBJ databases">
        <authorList>
            <person name="Mah S.A."/>
            <person name="Swanson W.J."/>
            <person name="Moy G.W."/>
            <person name="Vacquier V.D."/>
        </authorList>
    </citation>
    <scope>NUCLEOTIDE SEQUENCE [LARGE SCALE GENOMIC DNA]</scope>
    <source>
        <strain evidence="9 10">DSM 11589</strain>
    </source>
</reference>
<keyword evidence="4" id="KW-0630">Potassium</keyword>
<name>A0A1N7IYB7_9PROT</name>
<keyword evidence="2" id="KW-0813">Transport</keyword>
<dbReference type="EMBL" id="FTOA01000001">
    <property type="protein sequence ID" value="SIS42108.1"/>
    <property type="molecule type" value="Genomic_DNA"/>
</dbReference>
<keyword evidence="6" id="KW-0406">Ion transport</keyword>
<evidence type="ECO:0000256" key="5">
    <source>
        <dbReference type="ARBA" id="ARBA00023027"/>
    </source>
</evidence>
<dbReference type="Pfam" id="PF02080">
    <property type="entry name" value="TrkA_C"/>
    <property type="match status" value="2"/>
</dbReference>